<dbReference type="EMBL" id="CP144754">
    <property type="protein sequence ID" value="WVZ99569.1"/>
    <property type="molecule type" value="Genomic_DNA"/>
</dbReference>
<proteinExistence type="predicted"/>
<sequence>MSSALDLDRSSFSSSQPLKLTRSIVKVSKLGAFSTMCTNNSTCPVHPANPVMLSVQHASIAGGAMDEAPSSFFRLGKPFNRESGDSKDIKLSCKCCRRDMLSPSNSSMGNLYRSGRSSHRIN</sequence>
<dbReference type="Proteomes" id="UP001341281">
    <property type="component" value="Chromosome 10"/>
</dbReference>
<evidence type="ECO:0000256" key="1">
    <source>
        <dbReference type="SAM" id="MobiDB-lite"/>
    </source>
</evidence>
<accession>A0AAQ3UVW9</accession>
<dbReference type="AlphaFoldDB" id="A0AAQ3UVW9"/>
<feature type="region of interest" description="Disordered" evidence="1">
    <location>
        <begin position="102"/>
        <end position="122"/>
    </location>
</feature>
<protein>
    <submittedName>
        <fullName evidence="2">Uncharacterized protein</fullName>
    </submittedName>
</protein>
<name>A0AAQ3UVW9_PASNO</name>
<evidence type="ECO:0000313" key="3">
    <source>
        <dbReference type="Proteomes" id="UP001341281"/>
    </source>
</evidence>
<organism evidence="2 3">
    <name type="scientific">Paspalum notatum var. saurae</name>
    <dbReference type="NCBI Taxonomy" id="547442"/>
    <lineage>
        <taxon>Eukaryota</taxon>
        <taxon>Viridiplantae</taxon>
        <taxon>Streptophyta</taxon>
        <taxon>Embryophyta</taxon>
        <taxon>Tracheophyta</taxon>
        <taxon>Spermatophyta</taxon>
        <taxon>Magnoliopsida</taxon>
        <taxon>Liliopsida</taxon>
        <taxon>Poales</taxon>
        <taxon>Poaceae</taxon>
        <taxon>PACMAD clade</taxon>
        <taxon>Panicoideae</taxon>
        <taxon>Andropogonodae</taxon>
        <taxon>Paspaleae</taxon>
        <taxon>Paspalinae</taxon>
        <taxon>Paspalum</taxon>
    </lineage>
</organism>
<reference evidence="2 3" key="1">
    <citation type="submission" date="2024-02" db="EMBL/GenBank/DDBJ databases">
        <title>High-quality chromosome-scale genome assembly of Pensacola bahiagrass (Paspalum notatum Flugge var. saurae).</title>
        <authorList>
            <person name="Vega J.M."/>
            <person name="Podio M."/>
            <person name="Orjuela J."/>
            <person name="Siena L.A."/>
            <person name="Pessino S.C."/>
            <person name="Combes M.C."/>
            <person name="Mariac C."/>
            <person name="Albertini E."/>
            <person name="Pupilli F."/>
            <person name="Ortiz J.P.A."/>
            <person name="Leblanc O."/>
        </authorList>
    </citation>
    <scope>NUCLEOTIDE SEQUENCE [LARGE SCALE GENOMIC DNA]</scope>
    <source>
        <strain evidence="2">R1</strain>
        <tissue evidence="2">Leaf</tissue>
    </source>
</reference>
<gene>
    <name evidence="2" type="ORF">U9M48_044842</name>
</gene>
<evidence type="ECO:0000313" key="2">
    <source>
        <dbReference type="EMBL" id="WVZ99569.1"/>
    </source>
</evidence>
<keyword evidence="3" id="KW-1185">Reference proteome</keyword>